<dbReference type="AlphaFoldDB" id="A0A0C3PDN9"/>
<reference evidence="2" key="2">
    <citation type="submission" date="2015-01" db="EMBL/GenBank/DDBJ databases">
        <title>Evolutionary Origins and Diversification of the Mycorrhizal Mutualists.</title>
        <authorList>
            <consortium name="DOE Joint Genome Institute"/>
            <consortium name="Mycorrhizal Genomics Consortium"/>
            <person name="Kohler A."/>
            <person name="Kuo A."/>
            <person name="Nagy L.G."/>
            <person name="Floudas D."/>
            <person name="Copeland A."/>
            <person name="Barry K.W."/>
            <person name="Cichocki N."/>
            <person name="Veneault-Fourrey C."/>
            <person name="LaButti K."/>
            <person name="Lindquist E.A."/>
            <person name="Lipzen A."/>
            <person name="Lundell T."/>
            <person name="Morin E."/>
            <person name="Murat C."/>
            <person name="Riley R."/>
            <person name="Ohm R."/>
            <person name="Sun H."/>
            <person name="Tunlid A."/>
            <person name="Henrissat B."/>
            <person name="Grigoriev I.V."/>
            <person name="Hibbett D.S."/>
            <person name="Martin F."/>
        </authorList>
    </citation>
    <scope>NUCLEOTIDE SEQUENCE [LARGE SCALE GENOMIC DNA]</scope>
    <source>
        <strain evidence="2">Marx 270</strain>
    </source>
</reference>
<reference evidence="1 2" key="1">
    <citation type="submission" date="2014-04" db="EMBL/GenBank/DDBJ databases">
        <authorList>
            <consortium name="DOE Joint Genome Institute"/>
            <person name="Kuo A."/>
            <person name="Kohler A."/>
            <person name="Costa M.D."/>
            <person name="Nagy L.G."/>
            <person name="Floudas D."/>
            <person name="Copeland A."/>
            <person name="Barry K.W."/>
            <person name="Cichocki N."/>
            <person name="Veneault-Fourrey C."/>
            <person name="LaButti K."/>
            <person name="Lindquist E.A."/>
            <person name="Lipzen A."/>
            <person name="Lundell T."/>
            <person name="Morin E."/>
            <person name="Murat C."/>
            <person name="Sun H."/>
            <person name="Tunlid A."/>
            <person name="Henrissat B."/>
            <person name="Grigoriev I.V."/>
            <person name="Hibbett D.S."/>
            <person name="Martin F."/>
            <person name="Nordberg H.P."/>
            <person name="Cantor M.N."/>
            <person name="Hua S.X."/>
        </authorList>
    </citation>
    <scope>NUCLEOTIDE SEQUENCE [LARGE SCALE GENOMIC DNA]</scope>
    <source>
        <strain evidence="1 2">Marx 270</strain>
    </source>
</reference>
<gene>
    <name evidence="1" type="ORF">M404DRAFT_507741</name>
</gene>
<keyword evidence="2" id="KW-1185">Reference proteome</keyword>
<name>A0A0C3PDN9_PISTI</name>
<protein>
    <submittedName>
        <fullName evidence="1">Uncharacterized protein</fullName>
    </submittedName>
</protein>
<proteinExistence type="predicted"/>
<accession>A0A0C3PDN9</accession>
<evidence type="ECO:0000313" key="1">
    <source>
        <dbReference type="EMBL" id="KIO05904.1"/>
    </source>
</evidence>
<sequence>MYINVQYPQTIGPAARAPSRNSIQPIHLLIAHSDALLRMHLPKPIPRTRQNGAHFRVYQSRFKLAMSQQTILGSLSG</sequence>
<dbReference type="EMBL" id="KN831965">
    <property type="protein sequence ID" value="KIO05904.1"/>
    <property type="molecule type" value="Genomic_DNA"/>
</dbReference>
<organism evidence="1 2">
    <name type="scientific">Pisolithus tinctorius Marx 270</name>
    <dbReference type="NCBI Taxonomy" id="870435"/>
    <lineage>
        <taxon>Eukaryota</taxon>
        <taxon>Fungi</taxon>
        <taxon>Dikarya</taxon>
        <taxon>Basidiomycota</taxon>
        <taxon>Agaricomycotina</taxon>
        <taxon>Agaricomycetes</taxon>
        <taxon>Agaricomycetidae</taxon>
        <taxon>Boletales</taxon>
        <taxon>Sclerodermatineae</taxon>
        <taxon>Pisolithaceae</taxon>
        <taxon>Pisolithus</taxon>
    </lineage>
</organism>
<dbReference type="Proteomes" id="UP000054217">
    <property type="component" value="Unassembled WGS sequence"/>
</dbReference>
<dbReference type="HOGENOM" id="CLU_2639073_0_0_1"/>
<dbReference type="InParanoid" id="A0A0C3PDN9"/>
<evidence type="ECO:0000313" key="2">
    <source>
        <dbReference type="Proteomes" id="UP000054217"/>
    </source>
</evidence>